<proteinExistence type="predicted"/>
<name>A0A2G8B793_9MYCO</name>
<dbReference type="RefSeq" id="WP_071700389.1">
    <property type="nucleotide sequence ID" value="NZ_AP024237.1"/>
</dbReference>
<dbReference type="Proteomes" id="UP000595446">
    <property type="component" value="Chromosome"/>
</dbReference>
<dbReference type="AlphaFoldDB" id="A0A2G8B793"/>
<protein>
    <submittedName>
        <fullName evidence="1">Uncharacterized protein</fullName>
    </submittedName>
</protein>
<evidence type="ECO:0000313" key="1">
    <source>
        <dbReference type="EMBL" id="BCO36676.1"/>
    </source>
</evidence>
<evidence type="ECO:0000313" key="2">
    <source>
        <dbReference type="Proteomes" id="UP000595446"/>
    </source>
</evidence>
<accession>A0A2G8B793</accession>
<keyword evidence="2" id="KW-1185">Reference proteome</keyword>
<sequence length="82" mass="8673">MTVSILTGGAMAASEAEALRNAGSPCSSSRRSLSADADLARFDVVWHHEDQAQRDHPFRGAIAADEPSIPTTTDLRGCVAFT</sequence>
<dbReference type="EMBL" id="AP024237">
    <property type="protein sequence ID" value="BCO36676.1"/>
    <property type="molecule type" value="Genomic_DNA"/>
</dbReference>
<gene>
    <name evidence="1" type="ORF">MHEC_31090</name>
</gene>
<organism evidence="1 2">
    <name type="scientific">Mycobacterium heckeshornense</name>
    <dbReference type="NCBI Taxonomy" id="110505"/>
    <lineage>
        <taxon>Bacteria</taxon>
        <taxon>Bacillati</taxon>
        <taxon>Actinomycetota</taxon>
        <taxon>Actinomycetes</taxon>
        <taxon>Mycobacteriales</taxon>
        <taxon>Mycobacteriaceae</taxon>
        <taxon>Mycobacterium</taxon>
    </lineage>
</organism>
<reference evidence="1 2" key="1">
    <citation type="submission" date="2020-12" db="EMBL/GenBank/DDBJ databases">
        <title>Complete genome sequence of Mycobacterium heckeshornense JCM 15655T, closely related to a pathogenic non-tuberculous mycobacterial species Mycobacterium xenopi.</title>
        <authorList>
            <person name="Yoshida M."/>
            <person name="Fukano H."/>
            <person name="Asakura T."/>
            <person name="Suzuki M."/>
            <person name="Hoshino Y."/>
        </authorList>
    </citation>
    <scope>NUCLEOTIDE SEQUENCE [LARGE SCALE GENOMIC DNA]</scope>
    <source>
        <strain evidence="1 2">JCM 15655</strain>
    </source>
</reference>